<reference evidence="2" key="1">
    <citation type="submission" date="2016-05" db="EMBL/GenBank/DDBJ databases">
        <authorList>
            <person name="Lavstsen T."/>
            <person name="Jespersen J.S."/>
        </authorList>
    </citation>
    <scope>NUCLEOTIDE SEQUENCE</scope>
    <source>
        <tissue evidence="2">Brain</tissue>
    </source>
</reference>
<organism evidence="2">
    <name type="scientific">Nothobranchius korthausae</name>
    <dbReference type="NCBI Taxonomy" id="1143690"/>
    <lineage>
        <taxon>Eukaryota</taxon>
        <taxon>Metazoa</taxon>
        <taxon>Chordata</taxon>
        <taxon>Craniata</taxon>
        <taxon>Vertebrata</taxon>
        <taxon>Euteleostomi</taxon>
        <taxon>Actinopterygii</taxon>
        <taxon>Neopterygii</taxon>
        <taxon>Teleostei</taxon>
        <taxon>Neoteleostei</taxon>
        <taxon>Acanthomorphata</taxon>
        <taxon>Ovalentaria</taxon>
        <taxon>Atherinomorphae</taxon>
        <taxon>Cyprinodontiformes</taxon>
        <taxon>Nothobranchiidae</taxon>
        <taxon>Nothobranchius</taxon>
    </lineage>
</organism>
<keyword evidence="1" id="KW-0812">Transmembrane</keyword>
<proteinExistence type="predicted"/>
<reference evidence="2" key="2">
    <citation type="submission" date="2016-06" db="EMBL/GenBank/DDBJ databases">
        <title>The genome of a short-lived fish provides insights into sex chromosome evolution and the genetic control of aging.</title>
        <authorList>
            <person name="Reichwald K."/>
            <person name="Felder M."/>
            <person name="Petzold A."/>
            <person name="Koch P."/>
            <person name="Groth M."/>
            <person name="Platzer M."/>
        </authorList>
    </citation>
    <scope>NUCLEOTIDE SEQUENCE</scope>
    <source>
        <tissue evidence="2">Brain</tissue>
    </source>
</reference>
<feature type="non-terminal residue" evidence="2">
    <location>
        <position position="169"/>
    </location>
</feature>
<dbReference type="EMBL" id="HAEB01021090">
    <property type="protein sequence ID" value="SBQ67617.1"/>
    <property type="molecule type" value="Transcribed_RNA"/>
</dbReference>
<evidence type="ECO:0000256" key="1">
    <source>
        <dbReference type="SAM" id="Phobius"/>
    </source>
</evidence>
<dbReference type="AlphaFoldDB" id="A0A1A8G8T7"/>
<sequence length="169" mass="18298">SEGQGYFRSGVTQLQCRLILASWESPTTVWSPHSPPPACRPARFPACLTTSLPTCIITCLTVCLATCFLIPSWILILCCLSVTTWPPKPQPCLTKTDHFHSLAQLCVLGASPSSAQGPDRTQRHQLCAAHTCGERDTHAPPHSAAIRPPGLCSGFLIAWINTLIPTAYH</sequence>
<keyword evidence="1" id="KW-1133">Transmembrane helix</keyword>
<name>A0A1A8G8T7_9TELE</name>
<keyword evidence="1" id="KW-0472">Membrane</keyword>
<feature type="non-terminal residue" evidence="2">
    <location>
        <position position="1"/>
    </location>
</feature>
<feature type="transmembrane region" description="Helical" evidence="1">
    <location>
        <begin position="51"/>
        <end position="80"/>
    </location>
</feature>
<gene>
    <name evidence="2" type="primary">EAI_01559</name>
</gene>
<protein>
    <submittedName>
        <fullName evidence="2">Uncharacterized protein</fullName>
    </submittedName>
</protein>
<evidence type="ECO:0000313" key="2">
    <source>
        <dbReference type="EMBL" id="SBQ67617.1"/>
    </source>
</evidence>
<accession>A0A1A8G8T7</accession>